<evidence type="ECO:0000313" key="8">
    <source>
        <dbReference type="Proteomes" id="UP001597362"/>
    </source>
</evidence>
<gene>
    <name evidence="7" type="ORF">ACFSJH_02255</name>
</gene>
<accession>A0ABW4YGI0</accession>
<dbReference type="PANTHER" id="PTHR43649:SF33">
    <property type="entry name" value="POLYGALACTURONAN_RHAMNOGALACTURONAN-BINDING PROTEIN YTCQ"/>
    <property type="match status" value="1"/>
</dbReference>
<dbReference type="PROSITE" id="PS51257">
    <property type="entry name" value="PROKAR_LIPOPROTEIN"/>
    <property type="match status" value="1"/>
</dbReference>
<dbReference type="InterPro" id="IPR006059">
    <property type="entry name" value="SBP"/>
</dbReference>
<keyword evidence="4" id="KW-0564">Palmitate</keyword>
<keyword evidence="8" id="KW-1185">Reference proteome</keyword>
<dbReference type="Proteomes" id="UP001597362">
    <property type="component" value="Unassembled WGS sequence"/>
</dbReference>
<evidence type="ECO:0000256" key="4">
    <source>
        <dbReference type="ARBA" id="ARBA00023139"/>
    </source>
</evidence>
<evidence type="ECO:0000256" key="5">
    <source>
        <dbReference type="ARBA" id="ARBA00023288"/>
    </source>
</evidence>
<reference evidence="8" key="1">
    <citation type="journal article" date="2019" name="Int. J. Syst. Evol. Microbiol.">
        <title>The Global Catalogue of Microorganisms (GCM) 10K type strain sequencing project: providing services to taxonomists for standard genome sequencing and annotation.</title>
        <authorList>
            <consortium name="The Broad Institute Genomics Platform"/>
            <consortium name="The Broad Institute Genome Sequencing Center for Infectious Disease"/>
            <person name="Wu L."/>
            <person name="Ma J."/>
        </authorList>
    </citation>
    <scope>NUCLEOTIDE SEQUENCE [LARGE SCALE GENOMIC DNA]</scope>
    <source>
        <strain evidence="8">GH52</strain>
    </source>
</reference>
<name>A0ABW4YGI0_9BACL</name>
<dbReference type="RefSeq" id="WP_377769581.1">
    <property type="nucleotide sequence ID" value="NZ_JBHUHO010000007.1"/>
</dbReference>
<evidence type="ECO:0000256" key="1">
    <source>
        <dbReference type="ARBA" id="ARBA00022475"/>
    </source>
</evidence>
<keyword evidence="1" id="KW-1003">Cell membrane</keyword>
<protein>
    <submittedName>
        <fullName evidence="7">Extracellular solute-binding protein</fullName>
    </submittedName>
</protein>
<organism evidence="7 8">
    <name type="scientific">Paenibacillus yanchengensis</name>
    <dbReference type="NCBI Taxonomy" id="2035833"/>
    <lineage>
        <taxon>Bacteria</taxon>
        <taxon>Bacillati</taxon>
        <taxon>Bacillota</taxon>
        <taxon>Bacilli</taxon>
        <taxon>Bacillales</taxon>
        <taxon>Paenibacillaceae</taxon>
        <taxon>Paenibacillus</taxon>
    </lineage>
</organism>
<evidence type="ECO:0000256" key="6">
    <source>
        <dbReference type="SAM" id="SignalP"/>
    </source>
</evidence>
<keyword evidence="3" id="KW-0472">Membrane</keyword>
<proteinExistence type="predicted"/>
<feature type="chain" id="PRO_5045576250" evidence="6">
    <location>
        <begin position="21"/>
        <end position="557"/>
    </location>
</feature>
<dbReference type="CDD" id="cd13580">
    <property type="entry name" value="PBP2_AlgQ_like_1"/>
    <property type="match status" value="1"/>
</dbReference>
<feature type="signal peptide" evidence="6">
    <location>
        <begin position="1"/>
        <end position="20"/>
    </location>
</feature>
<dbReference type="PANTHER" id="PTHR43649">
    <property type="entry name" value="ARABINOSE-BINDING PROTEIN-RELATED"/>
    <property type="match status" value="1"/>
</dbReference>
<evidence type="ECO:0000256" key="2">
    <source>
        <dbReference type="ARBA" id="ARBA00022729"/>
    </source>
</evidence>
<dbReference type="Gene3D" id="3.40.190.10">
    <property type="entry name" value="Periplasmic binding protein-like II"/>
    <property type="match status" value="2"/>
</dbReference>
<keyword evidence="5" id="KW-0449">Lipoprotein</keyword>
<dbReference type="SUPFAM" id="SSF53850">
    <property type="entry name" value="Periplasmic binding protein-like II"/>
    <property type="match status" value="1"/>
</dbReference>
<dbReference type="EMBL" id="JBHUHO010000007">
    <property type="protein sequence ID" value="MFD2114568.1"/>
    <property type="molecule type" value="Genomic_DNA"/>
</dbReference>
<comment type="caution">
    <text evidence="7">The sequence shown here is derived from an EMBL/GenBank/DDBJ whole genome shotgun (WGS) entry which is preliminary data.</text>
</comment>
<evidence type="ECO:0000256" key="3">
    <source>
        <dbReference type="ARBA" id="ARBA00023136"/>
    </source>
</evidence>
<dbReference type="Pfam" id="PF01547">
    <property type="entry name" value="SBP_bac_1"/>
    <property type="match status" value="1"/>
</dbReference>
<sequence length="557" mass="62965">MKKKWLVMVPVLALLMTTLAACGSGDKAGSNGTGANGEGGQTSEVNQLVKDPFGKYEEPVTVNIGKLINTQGINLPDGDTVEDNQFTRYVESRVNVKIKHEWQVERPDSYQQKLGVIMAGRDLPDAFIVNEQQLKQLVEADLIEDLTSIYETTISDTIKKFYDSYDGRVLSRATFDGKLMAFPSTNIGGEHSITWLRKDWLDNLNLEVPQTLDELLNVARAFIEQDPDKNGQKDTYGFSGVPEIAKYNMIHGFDPILGVFGAYKGQWVAGEDGSAVYSSVQPQMKEALAKLQEMYKDGLIDKEFAVRKDPNELVASGRAGIVFGPWWTSYSPMFPDSFASDSKVEWLPVTAPLDENGKLKVHRQDPTGDFLVIRKGFEHPEAIAKALNVQTEGLRMLDPEATKLYDGKKMPWHLWPFTLQLNDEDNIYQINQQLVEAWDKKDPSILNDEYKLMYDKVKRNMENPKKDMNDWVETLARFVASKEAGSENLHKEDVVFFGQTDAMELKWAVLKKMEDEAFLKIIMGEEPIERFDSFVTEWNKAGGEQITKEVNEELASK</sequence>
<keyword evidence="2 6" id="KW-0732">Signal</keyword>
<evidence type="ECO:0000313" key="7">
    <source>
        <dbReference type="EMBL" id="MFD2114568.1"/>
    </source>
</evidence>
<dbReference type="InterPro" id="IPR050490">
    <property type="entry name" value="Bact_solute-bd_prot1"/>
</dbReference>